<dbReference type="InterPro" id="IPR036527">
    <property type="entry name" value="SCP2_sterol-bd_dom_sf"/>
</dbReference>
<organism evidence="2 3">
    <name type="scientific">Ornithinibacillus halotolerans</name>
    <dbReference type="NCBI Taxonomy" id="1274357"/>
    <lineage>
        <taxon>Bacteria</taxon>
        <taxon>Bacillati</taxon>
        <taxon>Bacillota</taxon>
        <taxon>Bacilli</taxon>
        <taxon>Bacillales</taxon>
        <taxon>Bacillaceae</taxon>
        <taxon>Ornithinibacillus</taxon>
    </lineage>
</organism>
<feature type="domain" description="SCP2" evidence="1">
    <location>
        <begin position="22"/>
        <end position="109"/>
    </location>
</feature>
<protein>
    <recommendedName>
        <fullName evidence="1">SCP2 domain-containing protein</fullName>
    </recommendedName>
</protein>
<evidence type="ECO:0000259" key="1">
    <source>
        <dbReference type="Pfam" id="PF02036"/>
    </source>
</evidence>
<reference evidence="2" key="2">
    <citation type="submission" date="2020-09" db="EMBL/GenBank/DDBJ databases">
        <authorList>
            <person name="Sun Q."/>
            <person name="Zhou Y."/>
        </authorList>
    </citation>
    <scope>NUCLEOTIDE SEQUENCE</scope>
    <source>
        <strain evidence="2">CGMCC 1.12408</strain>
    </source>
</reference>
<dbReference type="PANTHER" id="PTHR10094:SF25">
    <property type="entry name" value="SCP2 STEROL-BINDING DOMAIN-CONTAINING PROTEIN 1"/>
    <property type="match status" value="1"/>
</dbReference>
<dbReference type="AlphaFoldDB" id="A0A916W6W8"/>
<dbReference type="PANTHER" id="PTHR10094">
    <property type="entry name" value="STEROL CARRIER PROTEIN 2 SCP-2 FAMILY PROTEIN"/>
    <property type="match status" value="1"/>
</dbReference>
<comment type="caution">
    <text evidence="2">The sequence shown here is derived from an EMBL/GenBank/DDBJ whole genome shotgun (WGS) entry which is preliminary data.</text>
</comment>
<dbReference type="SUPFAM" id="SSF55718">
    <property type="entry name" value="SCP-like"/>
    <property type="match status" value="1"/>
</dbReference>
<sequence length="114" mass="12506">MSEQVASLTEVMENAAKVLNANPTPLEGLHLTYQFDIKDEGVYVLRLEDGKAAVSEETTVEADCTLSMSLKSFQKFLAGKLNGTTAFMTGKLKIKGDIGKALKLESILKQYNFE</sequence>
<gene>
    <name evidence="2" type="ORF">GCM10008025_15320</name>
</gene>
<dbReference type="Proteomes" id="UP000613512">
    <property type="component" value="Unassembled WGS sequence"/>
</dbReference>
<dbReference type="RefSeq" id="WP_188384083.1">
    <property type="nucleotide sequence ID" value="NZ_BMEY01000006.1"/>
</dbReference>
<reference evidence="2" key="1">
    <citation type="journal article" date="2014" name="Int. J. Syst. Evol. Microbiol.">
        <title>Complete genome sequence of Corynebacterium casei LMG S-19264T (=DSM 44701T), isolated from a smear-ripened cheese.</title>
        <authorList>
            <consortium name="US DOE Joint Genome Institute (JGI-PGF)"/>
            <person name="Walter F."/>
            <person name="Albersmeier A."/>
            <person name="Kalinowski J."/>
            <person name="Ruckert C."/>
        </authorList>
    </citation>
    <scope>NUCLEOTIDE SEQUENCE</scope>
    <source>
        <strain evidence="2">CGMCC 1.12408</strain>
    </source>
</reference>
<dbReference type="Pfam" id="PF02036">
    <property type="entry name" value="SCP2"/>
    <property type="match status" value="1"/>
</dbReference>
<evidence type="ECO:0000313" key="3">
    <source>
        <dbReference type="Proteomes" id="UP000613512"/>
    </source>
</evidence>
<keyword evidence="3" id="KW-1185">Reference proteome</keyword>
<accession>A0A916W6W8</accession>
<dbReference type="InterPro" id="IPR003033">
    <property type="entry name" value="SCP2_sterol-bd_dom"/>
</dbReference>
<dbReference type="EMBL" id="BMEY01000006">
    <property type="protein sequence ID" value="GGA72463.1"/>
    <property type="molecule type" value="Genomic_DNA"/>
</dbReference>
<evidence type="ECO:0000313" key="2">
    <source>
        <dbReference type="EMBL" id="GGA72463.1"/>
    </source>
</evidence>
<name>A0A916W6W8_9BACI</name>
<dbReference type="GO" id="GO:0005829">
    <property type="term" value="C:cytosol"/>
    <property type="evidence" value="ECO:0007669"/>
    <property type="project" value="TreeGrafter"/>
</dbReference>
<dbReference type="Gene3D" id="3.30.1050.10">
    <property type="entry name" value="SCP2 sterol-binding domain"/>
    <property type="match status" value="1"/>
</dbReference>
<proteinExistence type="predicted"/>